<evidence type="ECO:0000259" key="6">
    <source>
        <dbReference type="Pfam" id="PF06429"/>
    </source>
</evidence>
<comment type="subunit">
    <text evidence="4">The basal body constitutes a major portion of the flagellar organelle and consists of five rings (E,L,P,S, and M) mounted on a central rod. The rod consists of about 26 subunits of FlgG in the distal portion, and FlgB, FlgC and FlgF are thought to build up the proximal portion of the rod with about 6 subunits each.</text>
</comment>
<proteinExistence type="inferred from homology"/>
<name>A0A0U1NN69_9RHOB</name>
<reference evidence="8 9" key="1">
    <citation type="submission" date="2015-04" db="EMBL/GenBank/DDBJ databases">
        <authorList>
            <person name="Syromyatnikov M.Y."/>
            <person name="Popov V.N."/>
        </authorList>
    </citation>
    <scope>NUCLEOTIDE SEQUENCE [LARGE SCALE GENOMIC DNA]</scope>
    <source>
        <strain evidence="8 9">CECT 5292</strain>
    </source>
</reference>
<dbReference type="SUPFAM" id="SSF117143">
    <property type="entry name" value="Flagellar hook protein flgE"/>
    <property type="match status" value="1"/>
</dbReference>
<evidence type="ECO:0000256" key="1">
    <source>
        <dbReference type="ARBA" id="ARBA00004117"/>
    </source>
</evidence>
<organism evidence="8 9">
    <name type="scientific">Nereida ignava</name>
    <dbReference type="NCBI Taxonomy" id="282199"/>
    <lineage>
        <taxon>Bacteria</taxon>
        <taxon>Pseudomonadati</taxon>
        <taxon>Pseudomonadota</taxon>
        <taxon>Alphaproteobacteria</taxon>
        <taxon>Rhodobacterales</taxon>
        <taxon>Roseobacteraceae</taxon>
        <taxon>Nereida</taxon>
    </lineage>
</organism>
<keyword evidence="3" id="KW-0975">Bacterial flagellum</keyword>
<evidence type="ECO:0000256" key="4">
    <source>
        <dbReference type="ARBA" id="ARBA00038560"/>
    </source>
</evidence>
<dbReference type="GO" id="GO:0071978">
    <property type="term" value="P:bacterial-type flagellum-dependent swarming motility"/>
    <property type="evidence" value="ECO:0007669"/>
    <property type="project" value="TreeGrafter"/>
</dbReference>
<evidence type="ECO:0000259" key="7">
    <source>
        <dbReference type="Pfam" id="PF22692"/>
    </source>
</evidence>
<comment type="subcellular location">
    <subcellularLocation>
        <location evidence="1">Bacterial flagellum basal body</location>
    </subcellularLocation>
</comment>
<dbReference type="STRING" id="282199.GCA_001049735_02203"/>
<evidence type="ECO:0000256" key="5">
    <source>
        <dbReference type="ARBA" id="ARBA00040228"/>
    </source>
</evidence>
<evidence type="ECO:0000256" key="2">
    <source>
        <dbReference type="ARBA" id="ARBA00009677"/>
    </source>
</evidence>
<dbReference type="AlphaFoldDB" id="A0A0U1NN69"/>
<dbReference type="InterPro" id="IPR053967">
    <property type="entry name" value="LlgE_F_G-like_D1"/>
</dbReference>
<sequence length="252" mass="27365">MDRMIHTALNTLKNLQNIRQATAQNLASVDIPGFRKDLPKEGRSVFINAMDSATARIYNLETGTTSFSEKQGVLRQLGAQTDVAIMSEGYFFVEPKNGEVALSRRGDFSVNGEGQLINGAQELMLDDGLQPIEMPPFSEFRISEIGEISVTPMDGPSGIFQDVAVLGTTSAQGEELTKGEDGQIRRLDGTVPGVDQQVKLVQGALEASNVDAVSELVQSIEAQRQFEMGVKFIKMAEDIDRGGAELMRLPQG</sequence>
<dbReference type="Pfam" id="PF22692">
    <property type="entry name" value="LlgE_F_G_D1"/>
    <property type="match status" value="1"/>
</dbReference>
<comment type="similarity">
    <text evidence="2">Belongs to the flagella basal body rod proteins family.</text>
</comment>
<protein>
    <recommendedName>
        <fullName evidence="5">Flagellar basal-body rod protein FlgF</fullName>
    </recommendedName>
</protein>
<dbReference type="EMBL" id="CVQV01000013">
    <property type="protein sequence ID" value="CRK76147.1"/>
    <property type="molecule type" value="Genomic_DNA"/>
</dbReference>
<gene>
    <name evidence="8" type="primary">flgF</name>
    <name evidence="8" type="ORF">NIG5292_02204</name>
</gene>
<evidence type="ECO:0000256" key="3">
    <source>
        <dbReference type="ARBA" id="ARBA00023143"/>
    </source>
</evidence>
<feature type="domain" description="Flagellar basal-body/hook protein C-terminal" evidence="6">
    <location>
        <begin position="201"/>
        <end position="241"/>
    </location>
</feature>
<dbReference type="PANTHER" id="PTHR30435:SF18">
    <property type="entry name" value="FLAGELLAR BASAL-BODY ROD PROTEIN FLGF"/>
    <property type="match status" value="1"/>
</dbReference>
<keyword evidence="9" id="KW-1185">Reference proteome</keyword>
<evidence type="ECO:0000313" key="8">
    <source>
        <dbReference type="EMBL" id="CRK76147.1"/>
    </source>
</evidence>
<dbReference type="InterPro" id="IPR037925">
    <property type="entry name" value="FlgE/F/G-like"/>
</dbReference>
<feature type="domain" description="Flagellar hook protein FlgE/F/G-like D1" evidence="7">
    <location>
        <begin position="84"/>
        <end position="150"/>
    </location>
</feature>
<dbReference type="Proteomes" id="UP000048949">
    <property type="component" value="Unassembled WGS sequence"/>
</dbReference>
<evidence type="ECO:0000313" key="9">
    <source>
        <dbReference type="Proteomes" id="UP000048949"/>
    </source>
</evidence>
<dbReference type="PANTHER" id="PTHR30435">
    <property type="entry name" value="FLAGELLAR PROTEIN"/>
    <property type="match status" value="1"/>
</dbReference>
<dbReference type="GO" id="GO:0009425">
    <property type="term" value="C:bacterial-type flagellum basal body"/>
    <property type="evidence" value="ECO:0007669"/>
    <property type="project" value="UniProtKB-SubCell"/>
</dbReference>
<accession>A0A0U1NN69</accession>
<dbReference type="Pfam" id="PF06429">
    <property type="entry name" value="Flg_bbr_C"/>
    <property type="match status" value="1"/>
</dbReference>
<dbReference type="OrthoDB" id="9804559at2"/>
<dbReference type="RefSeq" id="WP_074842106.1">
    <property type="nucleotide sequence ID" value="NZ_CVPC01000013.1"/>
</dbReference>
<dbReference type="InterPro" id="IPR010930">
    <property type="entry name" value="Flg_bb/hook_C_dom"/>
</dbReference>